<protein>
    <submittedName>
        <fullName evidence="1">Uncharacterized protein</fullName>
    </submittedName>
</protein>
<reference evidence="1" key="1">
    <citation type="submission" date="2020-04" db="EMBL/GenBank/DDBJ databases">
        <authorList>
            <person name="Chiriac C."/>
            <person name="Salcher M."/>
            <person name="Ghai R."/>
            <person name="Kavagutti S V."/>
        </authorList>
    </citation>
    <scope>NUCLEOTIDE SEQUENCE</scope>
</reference>
<proteinExistence type="predicted"/>
<sequence length="37" mass="4309">MEILFVGNWSGTEFIDIAMGKYEMPSTFIGWIKKIVR</sequence>
<dbReference type="EMBL" id="LR796603">
    <property type="protein sequence ID" value="CAB4153591.1"/>
    <property type="molecule type" value="Genomic_DNA"/>
</dbReference>
<name>A0A6J5N6C7_9CAUD</name>
<evidence type="ECO:0000313" key="1">
    <source>
        <dbReference type="EMBL" id="CAB4153591.1"/>
    </source>
</evidence>
<gene>
    <name evidence="1" type="ORF">UFOVP639_13</name>
</gene>
<organism evidence="1">
    <name type="scientific">uncultured Caudovirales phage</name>
    <dbReference type="NCBI Taxonomy" id="2100421"/>
    <lineage>
        <taxon>Viruses</taxon>
        <taxon>Duplodnaviria</taxon>
        <taxon>Heunggongvirae</taxon>
        <taxon>Uroviricota</taxon>
        <taxon>Caudoviricetes</taxon>
        <taxon>Peduoviridae</taxon>
        <taxon>Maltschvirus</taxon>
        <taxon>Maltschvirus maltsch</taxon>
    </lineage>
</organism>
<accession>A0A6J5N6C7</accession>